<name>A0AAI8VM99_9PEZI</name>
<evidence type="ECO:0000256" key="1">
    <source>
        <dbReference type="SAM" id="MobiDB-lite"/>
    </source>
</evidence>
<dbReference type="AlphaFoldDB" id="A0AAI8VM99"/>
<evidence type="ECO:0000313" key="2">
    <source>
        <dbReference type="EMBL" id="CAJ2507566.1"/>
    </source>
</evidence>
<dbReference type="Proteomes" id="UP001295740">
    <property type="component" value="Unassembled WGS sequence"/>
</dbReference>
<dbReference type="EMBL" id="CAUWAG010000010">
    <property type="protein sequence ID" value="CAJ2507566.1"/>
    <property type="molecule type" value="Genomic_DNA"/>
</dbReference>
<gene>
    <name evidence="2" type="ORF">KHLLAP_LOCUS8034</name>
</gene>
<reference evidence="2" key="1">
    <citation type="submission" date="2023-10" db="EMBL/GenBank/DDBJ databases">
        <authorList>
            <person name="Hackl T."/>
        </authorList>
    </citation>
    <scope>NUCLEOTIDE SEQUENCE</scope>
</reference>
<accession>A0AAI8VM99</accession>
<feature type="region of interest" description="Disordered" evidence="1">
    <location>
        <begin position="1"/>
        <end position="20"/>
    </location>
</feature>
<keyword evidence="3" id="KW-1185">Reference proteome</keyword>
<proteinExistence type="predicted"/>
<comment type="caution">
    <text evidence="2">The sequence shown here is derived from an EMBL/GenBank/DDBJ whole genome shotgun (WGS) entry which is preliminary data.</text>
</comment>
<evidence type="ECO:0000313" key="3">
    <source>
        <dbReference type="Proteomes" id="UP001295740"/>
    </source>
</evidence>
<protein>
    <submittedName>
        <fullName evidence="2">Uu.00g087520.m01.CDS01</fullName>
    </submittedName>
</protein>
<sequence length="227" mass="25521">MDTPGNATYRGDLNNPLNHSQDIPVEQSTSVFVSGLPGNCRPTDLLAQIRGMGKLYASNMIAPADGYATAAAKLVFWDRAGLDNFWRKWEQDQFTVLGVKPRVVMNRFYTTSKPYSIASRALTITGPSEVVNIFDLCFLFRGNFDFKLEDMVESQHGHQSTVLVLFASYRSQASAAWKVVRQIQQGREVMKKPLTIHGEDLEKIPLTPREVNLWQHAVMTWAADPSQ</sequence>
<organism evidence="2 3">
    <name type="scientific">Anthostomella pinea</name>
    <dbReference type="NCBI Taxonomy" id="933095"/>
    <lineage>
        <taxon>Eukaryota</taxon>
        <taxon>Fungi</taxon>
        <taxon>Dikarya</taxon>
        <taxon>Ascomycota</taxon>
        <taxon>Pezizomycotina</taxon>
        <taxon>Sordariomycetes</taxon>
        <taxon>Xylariomycetidae</taxon>
        <taxon>Xylariales</taxon>
        <taxon>Xylariaceae</taxon>
        <taxon>Anthostomella</taxon>
    </lineage>
</organism>